<evidence type="ECO:0000313" key="3">
    <source>
        <dbReference type="Proteomes" id="UP000003866"/>
    </source>
</evidence>
<sequence length="59" mass="6486">MNKYKEAFACSGQGRAAQNLKAPPTLTRGPRTSPFRNHSKKTSGIKTPHKRSTVPTPHN</sequence>
<proteinExistence type="predicted"/>
<dbReference type="EMBL" id="AFAA02000039">
    <property type="protein sequence ID" value="EII31708.1"/>
    <property type="molecule type" value="Genomic_DNA"/>
</dbReference>
<dbReference type="Proteomes" id="UP000003866">
    <property type="component" value="Unassembled WGS sequence"/>
</dbReference>
<accession>A0AAN4AC29</accession>
<evidence type="ECO:0000313" key="2">
    <source>
        <dbReference type="EMBL" id="EII31708.1"/>
    </source>
</evidence>
<dbReference type="AlphaFoldDB" id="A0AAN4AC29"/>
<feature type="region of interest" description="Disordered" evidence="1">
    <location>
        <begin position="1"/>
        <end position="59"/>
    </location>
</feature>
<comment type="caution">
    <text evidence="2">The sequence shown here is derived from an EMBL/GenBank/DDBJ whole genome shotgun (WGS) entry which is preliminary data.</text>
</comment>
<protein>
    <submittedName>
        <fullName evidence="2">Uncharacterized protein</fullName>
    </submittedName>
</protein>
<evidence type="ECO:0000256" key="1">
    <source>
        <dbReference type="SAM" id="MobiDB-lite"/>
    </source>
</evidence>
<reference evidence="2 3" key="1">
    <citation type="submission" date="2011-12" db="EMBL/GenBank/DDBJ databases">
        <authorList>
            <person name="Brinkac L."/>
            <person name="Radune D."/>
            <person name="Sanka R."/>
            <person name="Selengut J."/>
            <person name="DebRoy C."/>
            <person name="Feng P."/>
            <person name="Fratamico P.M."/>
            <person name="Kapur V."/>
            <person name="Kariyawasam S."/>
            <person name="Losada L."/>
            <person name="Nierman W.C."/>
            <person name="Nelson K."/>
        </authorList>
    </citation>
    <scope>NUCLEOTIDE SEQUENCE [LARGE SCALE GENOMIC DNA]</scope>
    <source>
        <strain evidence="2 3">4.0967</strain>
    </source>
</reference>
<gene>
    <name evidence="2" type="ORF">EC40967_D0074</name>
</gene>
<feature type="compositionally biased region" description="Basic residues" evidence="1">
    <location>
        <begin position="37"/>
        <end position="52"/>
    </location>
</feature>
<organism evidence="2 3">
    <name type="scientific">Escherichia coli 4.0967</name>
    <dbReference type="NCBI Taxonomy" id="869687"/>
    <lineage>
        <taxon>Bacteria</taxon>
        <taxon>Pseudomonadati</taxon>
        <taxon>Pseudomonadota</taxon>
        <taxon>Gammaproteobacteria</taxon>
        <taxon>Enterobacterales</taxon>
        <taxon>Enterobacteriaceae</taxon>
        <taxon>Escherichia</taxon>
    </lineage>
</organism>
<name>A0AAN4AC29_ECOLX</name>